<keyword evidence="6" id="KW-1185">Reference proteome</keyword>
<dbReference type="Pfam" id="PF10627">
    <property type="entry name" value="CsgE"/>
    <property type="match status" value="1"/>
</dbReference>
<accession>A0A1I2WHS8</accession>
<protein>
    <recommendedName>
        <fullName evidence="2">Curli production assembly/transport component CsgE</fullName>
    </recommendedName>
</protein>
<organism evidence="5 6">
    <name type="scientific">Pontibacter chinhatensis</name>
    <dbReference type="NCBI Taxonomy" id="1436961"/>
    <lineage>
        <taxon>Bacteria</taxon>
        <taxon>Pseudomonadati</taxon>
        <taxon>Bacteroidota</taxon>
        <taxon>Cytophagia</taxon>
        <taxon>Cytophagales</taxon>
        <taxon>Hymenobacteraceae</taxon>
        <taxon>Pontibacter</taxon>
    </lineage>
</organism>
<evidence type="ECO:0000313" key="5">
    <source>
        <dbReference type="EMBL" id="SFH00912.1"/>
    </source>
</evidence>
<feature type="chain" id="PRO_5011664356" description="Curli production assembly/transport component CsgE" evidence="4">
    <location>
        <begin position="19"/>
        <end position="156"/>
    </location>
</feature>
<comment type="function">
    <text evidence="1">May be involved in the biogenesis of curli organelles.</text>
</comment>
<evidence type="ECO:0000256" key="4">
    <source>
        <dbReference type="SAM" id="SignalP"/>
    </source>
</evidence>
<proteinExistence type="predicted"/>
<dbReference type="AlphaFoldDB" id="A0A1I2WHS8"/>
<sequence>MLVVGVLLCVLVLPNVYAQRPVQQDSTARRQAAPRPNQFEEAVRSSADLEVDGLVVDETITKIGRDFYDVFHRQWEAPPSAKNYTILIKERPTRGNGALIQVTLNDELLFEQQLMPRYDTIEETATYVAEGLFDYLVRNQLQQQLEAEGGQQLEVF</sequence>
<evidence type="ECO:0000256" key="1">
    <source>
        <dbReference type="ARBA" id="ARBA00003989"/>
    </source>
</evidence>
<evidence type="ECO:0000313" key="6">
    <source>
        <dbReference type="Proteomes" id="UP000198724"/>
    </source>
</evidence>
<dbReference type="EMBL" id="FOOT01000005">
    <property type="protein sequence ID" value="SFH00912.1"/>
    <property type="molecule type" value="Genomic_DNA"/>
</dbReference>
<keyword evidence="3 4" id="KW-0732">Signal</keyword>
<reference evidence="6" key="1">
    <citation type="submission" date="2016-10" db="EMBL/GenBank/DDBJ databases">
        <authorList>
            <person name="Varghese N."/>
            <person name="Submissions S."/>
        </authorList>
    </citation>
    <scope>NUCLEOTIDE SEQUENCE [LARGE SCALE GENOMIC DNA]</scope>
    <source>
        <strain evidence="6">LP51</strain>
    </source>
</reference>
<evidence type="ECO:0000256" key="2">
    <source>
        <dbReference type="ARBA" id="ARBA00014024"/>
    </source>
</evidence>
<feature type="signal peptide" evidence="4">
    <location>
        <begin position="1"/>
        <end position="18"/>
    </location>
</feature>
<dbReference type="Proteomes" id="UP000198724">
    <property type="component" value="Unassembled WGS sequence"/>
</dbReference>
<name>A0A1I2WHS8_9BACT</name>
<evidence type="ECO:0000256" key="3">
    <source>
        <dbReference type="ARBA" id="ARBA00022729"/>
    </source>
</evidence>
<dbReference type="InterPro" id="IPR018900">
    <property type="entry name" value="Curli_CsgE"/>
</dbReference>
<gene>
    <name evidence="5" type="ORF">SAMN05421739_10536</name>
</gene>
<dbReference type="STRING" id="1436961.SAMN05421739_10536"/>